<dbReference type="Proteomes" id="UP000265566">
    <property type="component" value="Chromosome 1"/>
</dbReference>
<gene>
    <name evidence="2" type="ORF">MtrunA17_Chr1g0189741</name>
</gene>
<dbReference type="AlphaFoldDB" id="A0A396JW54"/>
<keyword evidence="1" id="KW-1133">Transmembrane helix</keyword>
<accession>A0A396JW54</accession>
<protein>
    <recommendedName>
        <fullName evidence="4">Transmembrane protein</fullName>
    </recommendedName>
</protein>
<evidence type="ECO:0000313" key="2">
    <source>
        <dbReference type="EMBL" id="RHN80573.1"/>
    </source>
</evidence>
<proteinExistence type="predicted"/>
<feature type="transmembrane region" description="Helical" evidence="1">
    <location>
        <begin position="29"/>
        <end position="50"/>
    </location>
</feature>
<sequence>MFYNMVSEPGLASTLNDIFRCIFLRKFNFLVYFFLYSFPLLSFLFDFPLISREKKNCFSSFLS</sequence>
<organism evidence="2 3">
    <name type="scientific">Medicago truncatula</name>
    <name type="common">Barrel medic</name>
    <name type="synonym">Medicago tribuloides</name>
    <dbReference type="NCBI Taxonomy" id="3880"/>
    <lineage>
        <taxon>Eukaryota</taxon>
        <taxon>Viridiplantae</taxon>
        <taxon>Streptophyta</taxon>
        <taxon>Embryophyta</taxon>
        <taxon>Tracheophyta</taxon>
        <taxon>Spermatophyta</taxon>
        <taxon>Magnoliopsida</taxon>
        <taxon>eudicotyledons</taxon>
        <taxon>Gunneridae</taxon>
        <taxon>Pentapetalae</taxon>
        <taxon>rosids</taxon>
        <taxon>fabids</taxon>
        <taxon>Fabales</taxon>
        <taxon>Fabaceae</taxon>
        <taxon>Papilionoideae</taxon>
        <taxon>50 kb inversion clade</taxon>
        <taxon>NPAAA clade</taxon>
        <taxon>Hologalegina</taxon>
        <taxon>IRL clade</taxon>
        <taxon>Trifolieae</taxon>
        <taxon>Medicago</taxon>
    </lineage>
</organism>
<name>A0A396JW54_MEDTR</name>
<reference evidence="3" key="1">
    <citation type="journal article" date="2018" name="Nat. Plants">
        <title>Whole-genome landscape of Medicago truncatula symbiotic genes.</title>
        <authorList>
            <person name="Pecrix Y."/>
            <person name="Staton S.E."/>
            <person name="Sallet E."/>
            <person name="Lelandais-Briere C."/>
            <person name="Moreau S."/>
            <person name="Carrere S."/>
            <person name="Blein T."/>
            <person name="Jardinaud M.F."/>
            <person name="Latrasse D."/>
            <person name="Zouine M."/>
            <person name="Zahm M."/>
            <person name="Kreplak J."/>
            <person name="Mayjonade B."/>
            <person name="Satge C."/>
            <person name="Perez M."/>
            <person name="Cauet S."/>
            <person name="Marande W."/>
            <person name="Chantry-Darmon C."/>
            <person name="Lopez-Roques C."/>
            <person name="Bouchez O."/>
            <person name="Berard A."/>
            <person name="Debelle F."/>
            <person name="Munos S."/>
            <person name="Bendahmane A."/>
            <person name="Berges H."/>
            <person name="Niebel A."/>
            <person name="Buitink J."/>
            <person name="Frugier F."/>
            <person name="Benhamed M."/>
            <person name="Crespi M."/>
            <person name="Gouzy J."/>
            <person name="Gamas P."/>
        </authorList>
    </citation>
    <scope>NUCLEOTIDE SEQUENCE [LARGE SCALE GENOMIC DNA]</scope>
    <source>
        <strain evidence="3">cv. Jemalong A17</strain>
    </source>
</reference>
<keyword evidence="1" id="KW-0812">Transmembrane</keyword>
<comment type="caution">
    <text evidence="2">The sequence shown here is derived from an EMBL/GenBank/DDBJ whole genome shotgun (WGS) entry which is preliminary data.</text>
</comment>
<evidence type="ECO:0008006" key="4">
    <source>
        <dbReference type="Google" id="ProtNLM"/>
    </source>
</evidence>
<dbReference type="EMBL" id="PSQE01000001">
    <property type="protein sequence ID" value="RHN80573.1"/>
    <property type="molecule type" value="Genomic_DNA"/>
</dbReference>
<dbReference type="Gramene" id="rna4513">
    <property type="protein sequence ID" value="RHN80573.1"/>
    <property type="gene ID" value="gene4513"/>
</dbReference>
<evidence type="ECO:0000313" key="3">
    <source>
        <dbReference type="Proteomes" id="UP000265566"/>
    </source>
</evidence>
<evidence type="ECO:0000256" key="1">
    <source>
        <dbReference type="SAM" id="Phobius"/>
    </source>
</evidence>
<keyword evidence="1" id="KW-0472">Membrane</keyword>